<gene>
    <name evidence="1" type="ORF">SEVIR_3G331303v2</name>
</gene>
<sequence length="103" mass="12217">MGVQLLVEILQLAIEVKYGGYIYIENLWEKMMLELQCLGKDHIFFITMEAWKFEGTNKNLLLYYMESLACLKLEIRLDNLTDMEWKANFLCIVLTCGARRREK</sequence>
<dbReference type="Gramene" id="TKW28138">
    <property type="protein sequence ID" value="TKW28138"/>
    <property type="gene ID" value="SEVIR_3G331303v2"/>
</dbReference>
<evidence type="ECO:0000313" key="1">
    <source>
        <dbReference type="EMBL" id="TKW28138.1"/>
    </source>
</evidence>
<name>A0A4U6VFF8_SETVI</name>
<reference evidence="1" key="1">
    <citation type="submission" date="2019-03" db="EMBL/GenBank/DDBJ databases">
        <title>WGS assembly of Setaria viridis.</title>
        <authorList>
            <person name="Huang P."/>
            <person name="Jenkins J."/>
            <person name="Grimwood J."/>
            <person name="Barry K."/>
            <person name="Healey A."/>
            <person name="Mamidi S."/>
            <person name="Sreedasyam A."/>
            <person name="Shu S."/>
            <person name="Feldman M."/>
            <person name="Wu J."/>
            <person name="Yu Y."/>
            <person name="Chen C."/>
            <person name="Johnson J."/>
            <person name="Rokhsar D."/>
            <person name="Baxter I."/>
            <person name="Schmutz J."/>
            <person name="Brutnell T."/>
            <person name="Kellogg E."/>
        </authorList>
    </citation>
    <scope>NUCLEOTIDE SEQUENCE [LARGE SCALE GENOMIC DNA]</scope>
</reference>
<accession>A0A4U6VFF8</accession>
<dbReference type="EMBL" id="CM016554">
    <property type="protein sequence ID" value="TKW28138.1"/>
    <property type="molecule type" value="Genomic_DNA"/>
</dbReference>
<keyword evidence="2" id="KW-1185">Reference proteome</keyword>
<dbReference type="AlphaFoldDB" id="A0A4U6VFF8"/>
<organism evidence="1 2">
    <name type="scientific">Setaria viridis</name>
    <name type="common">Green bristlegrass</name>
    <name type="synonym">Setaria italica subsp. viridis</name>
    <dbReference type="NCBI Taxonomy" id="4556"/>
    <lineage>
        <taxon>Eukaryota</taxon>
        <taxon>Viridiplantae</taxon>
        <taxon>Streptophyta</taxon>
        <taxon>Embryophyta</taxon>
        <taxon>Tracheophyta</taxon>
        <taxon>Spermatophyta</taxon>
        <taxon>Magnoliopsida</taxon>
        <taxon>Liliopsida</taxon>
        <taxon>Poales</taxon>
        <taxon>Poaceae</taxon>
        <taxon>PACMAD clade</taxon>
        <taxon>Panicoideae</taxon>
        <taxon>Panicodae</taxon>
        <taxon>Paniceae</taxon>
        <taxon>Cenchrinae</taxon>
        <taxon>Setaria</taxon>
    </lineage>
</organism>
<protein>
    <submittedName>
        <fullName evidence="1">Uncharacterized protein</fullName>
    </submittedName>
</protein>
<dbReference type="Proteomes" id="UP000298652">
    <property type="component" value="Chromosome 3"/>
</dbReference>
<evidence type="ECO:0000313" key="2">
    <source>
        <dbReference type="Proteomes" id="UP000298652"/>
    </source>
</evidence>
<proteinExistence type="predicted"/>